<organism evidence="1">
    <name type="scientific">Methylobacterium bullatum</name>
    <dbReference type="NCBI Taxonomy" id="570505"/>
    <lineage>
        <taxon>Bacteria</taxon>
        <taxon>Pseudomonadati</taxon>
        <taxon>Pseudomonadota</taxon>
        <taxon>Alphaproteobacteria</taxon>
        <taxon>Hyphomicrobiales</taxon>
        <taxon>Methylobacteriaceae</taxon>
        <taxon>Methylobacterium</taxon>
    </lineage>
</organism>
<reference evidence="1" key="1">
    <citation type="submission" date="2019-12" db="EMBL/GenBank/DDBJ databases">
        <authorList>
            <person name="Cremers G."/>
        </authorList>
    </citation>
    <scope>NUCLEOTIDE SEQUENCE</scope>
    <source>
        <strain evidence="1">Mbul1</strain>
    </source>
</reference>
<dbReference type="AlphaFoldDB" id="A0A679JJP7"/>
<gene>
    <name evidence="1" type="ORF">MBUL_04251</name>
</gene>
<protein>
    <submittedName>
        <fullName evidence="1">Uncharacterized protein</fullName>
    </submittedName>
</protein>
<dbReference type="EMBL" id="LR743504">
    <property type="protein sequence ID" value="CAA2107619.1"/>
    <property type="molecule type" value="Genomic_DNA"/>
</dbReference>
<evidence type="ECO:0000313" key="1">
    <source>
        <dbReference type="EMBL" id="CAA2107619.1"/>
    </source>
</evidence>
<accession>A0A679JJP7</accession>
<sequence length="67" mass="7022">MAANDKATTYTLKQALAAKVGDHVEIAVEAEDGTKFKIVASAEQLDALTGDLESILDEDDAKAEAAE</sequence>
<name>A0A679JJP7_9HYPH</name>
<proteinExistence type="predicted"/>